<dbReference type="AlphaFoldDB" id="A0A0C6FLC2"/>
<dbReference type="RefSeq" id="WP_197682205.1">
    <property type="nucleotide sequence ID" value="NZ_AP014705.1"/>
</dbReference>
<gene>
    <name evidence="2" type="ORF">Maq22A_1p34680</name>
</gene>
<dbReference type="KEGG" id="maqu:Maq22A_1p34680"/>
<dbReference type="PANTHER" id="PTHR36195">
    <property type="entry name" value="DOMAIN PROTEIN, PUTATIVE (AFU_ORTHOLOGUE AFUA_5G01990)-RELATED-RELATED"/>
    <property type="match status" value="1"/>
</dbReference>
<organism evidence="2 3">
    <name type="scientific">Methylobacterium aquaticum</name>
    <dbReference type="NCBI Taxonomy" id="270351"/>
    <lineage>
        <taxon>Bacteria</taxon>
        <taxon>Pseudomonadati</taxon>
        <taxon>Pseudomonadota</taxon>
        <taxon>Alphaproteobacteria</taxon>
        <taxon>Hyphomicrobiales</taxon>
        <taxon>Methylobacteriaceae</taxon>
        <taxon>Methylobacterium</taxon>
    </lineage>
</organism>
<name>A0A0C6FLC2_9HYPH</name>
<reference evidence="2 3" key="1">
    <citation type="journal article" date="2015" name="Genome Announc.">
        <title>Complete Genome Sequence of Methylobacterium aquaticum Strain 22A, Isolated from Racomitrium japonicum Moss.</title>
        <authorList>
            <person name="Tani A."/>
            <person name="Ogura Y."/>
            <person name="Hayashi T."/>
            <person name="Kimbara K."/>
        </authorList>
    </citation>
    <scope>NUCLEOTIDE SEQUENCE [LARGE SCALE GENOMIC DNA]</scope>
    <source>
        <strain evidence="2 3">MA-22A</strain>
        <plasmid evidence="3">Plasmid pMaq22A_1p DNA</plasmid>
    </source>
</reference>
<dbReference type="CDD" id="cd08152">
    <property type="entry name" value="y4iL_like"/>
    <property type="match status" value="1"/>
</dbReference>
<dbReference type="Proteomes" id="UP000061432">
    <property type="component" value="Plasmid pMaq22A_1p"/>
</dbReference>
<dbReference type="InterPro" id="IPR020835">
    <property type="entry name" value="Catalase_sf"/>
</dbReference>
<evidence type="ECO:0000313" key="2">
    <source>
        <dbReference type="EMBL" id="BAQ49198.1"/>
    </source>
</evidence>
<evidence type="ECO:0000313" key="3">
    <source>
        <dbReference type="Proteomes" id="UP000061432"/>
    </source>
</evidence>
<proteinExistence type="predicted"/>
<dbReference type="Gene3D" id="2.40.180.10">
    <property type="entry name" value="Catalase core domain"/>
    <property type="match status" value="1"/>
</dbReference>
<protein>
    <submittedName>
        <fullName evidence="2">Catalase</fullName>
    </submittedName>
</protein>
<evidence type="ECO:0000256" key="1">
    <source>
        <dbReference type="SAM" id="MobiDB-lite"/>
    </source>
</evidence>
<dbReference type="SUPFAM" id="SSF56634">
    <property type="entry name" value="Heme-dependent catalase-like"/>
    <property type="match status" value="1"/>
</dbReference>
<keyword evidence="2" id="KW-0614">Plasmid</keyword>
<geneLocation type="plasmid" evidence="3">
    <name>pMaq22A_1p DNA</name>
</geneLocation>
<reference evidence="3" key="2">
    <citation type="submission" date="2015-01" db="EMBL/GenBank/DDBJ databases">
        <title>Complete genome sequence of Methylobacterium aquaticum strain 22A.</title>
        <authorList>
            <person name="Tani A."/>
            <person name="Ogura Y."/>
            <person name="Hayashi T."/>
        </authorList>
    </citation>
    <scope>NUCLEOTIDE SEQUENCE [LARGE SCALE GENOMIC DNA]</scope>
    <source>
        <strain evidence="3">MA-22A</strain>
        <plasmid evidence="3">Plasmid pMaq22A_1p DNA</plasmid>
    </source>
</reference>
<dbReference type="PATRIC" id="fig|270351.10.peg.6245"/>
<sequence length="374" mass="40743">MSTLDGSSHRDAGRPYLRYTPDVEVQQPDEAALTAEILDIMARSNHVAFERHRHAVRDAHAKSHGILTGELVISGGLPAYLQQGIFARPAVYPVVVRLSSAPGDIHSDTIPAPRGMAIKVLGVKGERLLPEDAGGNQDFLLVNIPVLSFGTIQAYRQLVDLLEKNARNPAFLQRALAGAARGIESAAEAIGLTPGATLRGLARDYAHLLGETYHSMAALRFGDHVAKISAAPSSANVRALVGKEVGPVDDGTMRNLVVEHFRTKGAEYQLRAQLCTDLAAMPVEDASVLWPDDLSPHQPIATLRFPPQDAYSPSRRVYGDDVLSFNPWHGIQEHRPLGSIMRVRIAAYERSSARRHMLNAQPRVEPTSIEQIPD</sequence>
<dbReference type="PANTHER" id="PTHR36195:SF4">
    <property type="entry name" value="DOMAIN PROTEIN, PUTATIVE (AFU_ORTHOLOGUE AFUA_5G01990)-RELATED"/>
    <property type="match status" value="1"/>
</dbReference>
<dbReference type="EMBL" id="AP014705">
    <property type="protein sequence ID" value="BAQ49198.1"/>
    <property type="molecule type" value="Genomic_DNA"/>
</dbReference>
<accession>A0A0C6FLC2</accession>
<dbReference type="GO" id="GO:0020037">
    <property type="term" value="F:heme binding"/>
    <property type="evidence" value="ECO:0007669"/>
    <property type="project" value="InterPro"/>
</dbReference>
<feature type="region of interest" description="Disordered" evidence="1">
    <location>
        <begin position="1"/>
        <end position="20"/>
    </location>
</feature>